<dbReference type="InterPro" id="IPR001387">
    <property type="entry name" value="Cro/C1-type_HTH"/>
</dbReference>
<comment type="caution">
    <text evidence="2">The sequence shown here is derived from an EMBL/GenBank/DDBJ whole genome shotgun (WGS) entry which is preliminary data.</text>
</comment>
<proteinExistence type="predicted"/>
<gene>
    <name evidence="2" type="ORF">AB0I48_33265</name>
</gene>
<dbReference type="Pfam" id="PF13560">
    <property type="entry name" value="HTH_31"/>
    <property type="match status" value="1"/>
</dbReference>
<name>A0ABV3G432_9NOCA</name>
<dbReference type="EMBL" id="JBFAKC010000021">
    <property type="protein sequence ID" value="MEV0712437.1"/>
    <property type="molecule type" value="Genomic_DNA"/>
</dbReference>
<evidence type="ECO:0000259" key="1">
    <source>
        <dbReference type="PROSITE" id="PS50943"/>
    </source>
</evidence>
<dbReference type="SUPFAM" id="SSF47413">
    <property type="entry name" value="lambda repressor-like DNA-binding domains"/>
    <property type="match status" value="1"/>
</dbReference>
<dbReference type="InterPro" id="IPR043917">
    <property type="entry name" value="DUF5753"/>
</dbReference>
<evidence type="ECO:0000313" key="2">
    <source>
        <dbReference type="EMBL" id="MEV0712437.1"/>
    </source>
</evidence>
<feature type="domain" description="HTH cro/C1-type" evidence="1">
    <location>
        <begin position="19"/>
        <end position="73"/>
    </location>
</feature>
<dbReference type="Proteomes" id="UP001551695">
    <property type="component" value="Unassembled WGS sequence"/>
</dbReference>
<accession>A0ABV3G432</accession>
<dbReference type="RefSeq" id="WP_109529607.1">
    <property type="nucleotide sequence ID" value="NZ_JBEXKW010000012.1"/>
</dbReference>
<dbReference type="SMART" id="SM00530">
    <property type="entry name" value="HTH_XRE"/>
    <property type="match status" value="1"/>
</dbReference>
<dbReference type="CDD" id="cd00093">
    <property type="entry name" value="HTH_XRE"/>
    <property type="match status" value="1"/>
</dbReference>
<protein>
    <submittedName>
        <fullName evidence="2">Helix-turn-helix transcriptional regulator</fullName>
    </submittedName>
</protein>
<keyword evidence="3" id="KW-1185">Reference proteome</keyword>
<dbReference type="InterPro" id="IPR010982">
    <property type="entry name" value="Lambda_DNA-bd_dom_sf"/>
</dbReference>
<dbReference type="PROSITE" id="PS50943">
    <property type="entry name" value="HTH_CROC1"/>
    <property type="match status" value="1"/>
</dbReference>
<evidence type="ECO:0000313" key="3">
    <source>
        <dbReference type="Proteomes" id="UP001551695"/>
    </source>
</evidence>
<organism evidence="2 3">
    <name type="scientific">Nocardia aurea</name>
    <dbReference type="NCBI Taxonomy" id="2144174"/>
    <lineage>
        <taxon>Bacteria</taxon>
        <taxon>Bacillati</taxon>
        <taxon>Actinomycetota</taxon>
        <taxon>Actinomycetes</taxon>
        <taxon>Mycobacteriales</taxon>
        <taxon>Nocardiaceae</taxon>
        <taxon>Nocardia</taxon>
    </lineage>
</organism>
<dbReference type="Pfam" id="PF19054">
    <property type="entry name" value="DUF5753"/>
    <property type="match status" value="1"/>
</dbReference>
<sequence length="289" mass="32199">MAGKRTVLTAGLRRLAALLTEMRESVGLSKEEVSGRTGINVTTLYRIEQAQARPQRRTLMTLLDLYAIDTDKRRYVMDLLSDAQKPGMSRPYEDNLSEVYSAYINFESAALSARHYETSYIPGLLQTPQYASAVIDTSMPKLEAAVTESKVSARMSRGSVLTKAEPLELWVVLDEAAIRRVVGGHEVMQGQLKQLIEHSKMNNIILQILPFAAGAHPGMLGSFTLLDFPQPDDPELVYVEGITGDTLIEGHLEIRRFGVIFDQLRAMALSPRDSIAHIEQVAQDRERRG</sequence>
<dbReference type="Gene3D" id="1.10.260.40">
    <property type="entry name" value="lambda repressor-like DNA-binding domains"/>
    <property type="match status" value="1"/>
</dbReference>
<reference evidence="2 3" key="1">
    <citation type="submission" date="2024-06" db="EMBL/GenBank/DDBJ databases">
        <title>The Natural Products Discovery Center: Release of the First 8490 Sequenced Strains for Exploring Actinobacteria Biosynthetic Diversity.</title>
        <authorList>
            <person name="Kalkreuter E."/>
            <person name="Kautsar S.A."/>
            <person name="Yang D."/>
            <person name="Bader C.D."/>
            <person name="Teijaro C.N."/>
            <person name="Fluegel L."/>
            <person name="Davis C.M."/>
            <person name="Simpson J.R."/>
            <person name="Lauterbach L."/>
            <person name="Steele A.D."/>
            <person name="Gui C."/>
            <person name="Meng S."/>
            <person name="Li G."/>
            <person name="Viehrig K."/>
            <person name="Ye F."/>
            <person name="Su P."/>
            <person name="Kiefer A.F."/>
            <person name="Nichols A."/>
            <person name="Cepeda A.J."/>
            <person name="Yan W."/>
            <person name="Fan B."/>
            <person name="Jiang Y."/>
            <person name="Adhikari A."/>
            <person name="Zheng C.-J."/>
            <person name="Schuster L."/>
            <person name="Cowan T.M."/>
            <person name="Smanski M.J."/>
            <person name="Chevrette M.G."/>
            <person name="De Carvalho L.P.S."/>
            <person name="Shen B."/>
        </authorList>
    </citation>
    <scope>NUCLEOTIDE SEQUENCE [LARGE SCALE GENOMIC DNA]</scope>
    <source>
        <strain evidence="2 3">NPDC050403</strain>
    </source>
</reference>